<keyword evidence="3" id="KW-1185">Reference proteome</keyword>
<feature type="compositionally biased region" description="Basic and acidic residues" evidence="1">
    <location>
        <begin position="1"/>
        <end position="30"/>
    </location>
</feature>
<evidence type="ECO:0000313" key="2">
    <source>
        <dbReference type="EMBL" id="KAK6328533.1"/>
    </source>
</evidence>
<dbReference type="AlphaFoldDB" id="A0AAN8R8X9"/>
<feature type="non-terminal residue" evidence="2">
    <location>
        <position position="1"/>
    </location>
</feature>
<reference evidence="2 3" key="1">
    <citation type="submission" date="2021-04" db="EMBL/GenBank/DDBJ databases">
        <authorList>
            <person name="De Guttry C."/>
            <person name="Zahm M."/>
            <person name="Klopp C."/>
            <person name="Cabau C."/>
            <person name="Louis A."/>
            <person name="Berthelot C."/>
            <person name="Parey E."/>
            <person name="Roest Crollius H."/>
            <person name="Montfort J."/>
            <person name="Robinson-Rechavi M."/>
            <person name="Bucao C."/>
            <person name="Bouchez O."/>
            <person name="Gislard M."/>
            <person name="Lluch J."/>
            <person name="Milhes M."/>
            <person name="Lampietro C."/>
            <person name="Lopez Roques C."/>
            <person name="Donnadieu C."/>
            <person name="Braasch I."/>
            <person name="Desvignes T."/>
            <person name="Postlethwait J."/>
            <person name="Bobe J."/>
            <person name="Wedekind C."/>
            <person name="Guiguen Y."/>
        </authorList>
    </citation>
    <scope>NUCLEOTIDE SEQUENCE [LARGE SCALE GENOMIC DNA]</scope>
    <source>
        <strain evidence="2">Cs_M1</strain>
        <tissue evidence="2">Blood</tissue>
    </source>
</reference>
<proteinExistence type="predicted"/>
<feature type="compositionally biased region" description="Basic and acidic residues" evidence="1">
    <location>
        <begin position="43"/>
        <end position="63"/>
    </location>
</feature>
<dbReference type="EMBL" id="JAGTTL010000001">
    <property type="protein sequence ID" value="KAK6328533.1"/>
    <property type="molecule type" value="Genomic_DNA"/>
</dbReference>
<name>A0AAN8R8X9_9TELE</name>
<accession>A0AAN8R8X9</accession>
<evidence type="ECO:0000313" key="3">
    <source>
        <dbReference type="Proteomes" id="UP001356427"/>
    </source>
</evidence>
<comment type="caution">
    <text evidence="2">The sequence shown here is derived from an EMBL/GenBank/DDBJ whole genome shotgun (WGS) entry which is preliminary data.</text>
</comment>
<dbReference type="Proteomes" id="UP001356427">
    <property type="component" value="Unassembled WGS sequence"/>
</dbReference>
<gene>
    <name evidence="2" type="ORF">J4Q44_G00005110</name>
</gene>
<protein>
    <submittedName>
        <fullName evidence="2">Uncharacterized protein</fullName>
    </submittedName>
</protein>
<feature type="region of interest" description="Disordered" evidence="1">
    <location>
        <begin position="1"/>
        <end position="63"/>
    </location>
</feature>
<organism evidence="2 3">
    <name type="scientific">Coregonus suidteri</name>
    <dbReference type="NCBI Taxonomy" id="861788"/>
    <lineage>
        <taxon>Eukaryota</taxon>
        <taxon>Metazoa</taxon>
        <taxon>Chordata</taxon>
        <taxon>Craniata</taxon>
        <taxon>Vertebrata</taxon>
        <taxon>Euteleostomi</taxon>
        <taxon>Actinopterygii</taxon>
        <taxon>Neopterygii</taxon>
        <taxon>Teleostei</taxon>
        <taxon>Protacanthopterygii</taxon>
        <taxon>Salmoniformes</taxon>
        <taxon>Salmonidae</taxon>
        <taxon>Coregoninae</taxon>
        <taxon>Coregonus</taxon>
    </lineage>
</organism>
<sequence length="63" mass="7296">GGGAKTDSREGRKAEEKRGEEIEGEKERVLPFKTPHSGLWNKGRLDERRTSEEKEREREKDLS</sequence>
<evidence type="ECO:0000256" key="1">
    <source>
        <dbReference type="SAM" id="MobiDB-lite"/>
    </source>
</evidence>